<protein>
    <recommendedName>
        <fullName evidence="7">Major facilitator superfamily (MFS) profile domain-containing protein</fullName>
    </recommendedName>
</protein>
<dbReference type="Proteomes" id="UP000034164">
    <property type="component" value="Unassembled WGS sequence"/>
</dbReference>
<gene>
    <name evidence="8" type="ORF">EMCG_01914</name>
</gene>
<feature type="transmembrane region" description="Helical" evidence="6">
    <location>
        <begin position="206"/>
        <end position="228"/>
    </location>
</feature>
<feature type="transmembrane region" description="Helical" evidence="6">
    <location>
        <begin position="277"/>
        <end position="302"/>
    </location>
</feature>
<feature type="transmembrane region" description="Helical" evidence="6">
    <location>
        <begin position="314"/>
        <end position="334"/>
    </location>
</feature>
<evidence type="ECO:0000256" key="6">
    <source>
        <dbReference type="SAM" id="Phobius"/>
    </source>
</evidence>
<evidence type="ECO:0000256" key="3">
    <source>
        <dbReference type="ARBA" id="ARBA00022692"/>
    </source>
</evidence>
<evidence type="ECO:0000313" key="9">
    <source>
        <dbReference type="Proteomes" id="UP000034164"/>
    </source>
</evidence>
<feature type="transmembrane region" description="Helical" evidence="6">
    <location>
        <begin position="47"/>
        <end position="74"/>
    </location>
</feature>
<dbReference type="InterPro" id="IPR036259">
    <property type="entry name" value="MFS_trans_sf"/>
</dbReference>
<feature type="transmembrane region" description="Helical" evidence="6">
    <location>
        <begin position="144"/>
        <end position="164"/>
    </location>
</feature>
<evidence type="ECO:0000256" key="2">
    <source>
        <dbReference type="ARBA" id="ARBA00022448"/>
    </source>
</evidence>
<dbReference type="GO" id="GO:0022857">
    <property type="term" value="F:transmembrane transporter activity"/>
    <property type="evidence" value="ECO:0007669"/>
    <property type="project" value="InterPro"/>
</dbReference>
<feature type="transmembrane region" description="Helical" evidence="6">
    <location>
        <begin position="439"/>
        <end position="461"/>
    </location>
</feature>
<evidence type="ECO:0000313" key="8">
    <source>
        <dbReference type="EMBL" id="KKZ63810.1"/>
    </source>
</evidence>
<keyword evidence="4 6" id="KW-1133">Transmembrane helix</keyword>
<feature type="transmembrane region" description="Helical" evidence="6">
    <location>
        <begin position="407"/>
        <end position="427"/>
    </location>
</feature>
<accession>A0A0G2I0Z3</accession>
<feature type="transmembrane region" description="Helical" evidence="6">
    <location>
        <begin position="341"/>
        <end position="364"/>
    </location>
</feature>
<comment type="caution">
    <text evidence="8">The sequence shown here is derived from an EMBL/GenBank/DDBJ whole genome shotgun (WGS) entry which is preliminary data.</text>
</comment>
<evidence type="ECO:0000256" key="4">
    <source>
        <dbReference type="ARBA" id="ARBA00022989"/>
    </source>
</evidence>
<feature type="domain" description="Major facilitator superfamily (MFS) profile" evidence="7">
    <location>
        <begin position="47"/>
        <end position="465"/>
    </location>
</feature>
<evidence type="ECO:0000256" key="1">
    <source>
        <dbReference type="ARBA" id="ARBA00004141"/>
    </source>
</evidence>
<feature type="transmembrane region" description="Helical" evidence="6">
    <location>
        <begin position="376"/>
        <end position="395"/>
    </location>
</feature>
<keyword evidence="5 6" id="KW-0472">Membrane</keyword>
<dbReference type="Pfam" id="PF07690">
    <property type="entry name" value="MFS_1"/>
    <property type="match status" value="1"/>
</dbReference>
<dbReference type="FunFam" id="1.20.1250.20:FF:000034">
    <property type="entry name" value="MFS general substrate transporter"/>
    <property type="match status" value="1"/>
</dbReference>
<dbReference type="FunFam" id="1.20.1250.20:FF:000068">
    <property type="entry name" value="MFS general substrate transporter"/>
    <property type="match status" value="1"/>
</dbReference>
<reference evidence="9" key="1">
    <citation type="journal article" date="2015" name="PLoS Genet.">
        <title>The dynamic genome and transcriptome of the human fungal pathogen Blastomyces and close relative Emmonsia.</title>
        <authorList>
            <person name="Munoz J.F."/>
            <person name="Gauthier G.M."/>
            <person name="Desjardins C.A."/>
            <person name="Gallo J.E."/>
            <person name="Holder J."/>
            <person name="Sullivan T.D."/>
            <person name="Marty A.J."/>
            <person name="Carmen J.C."/>
            <person name="Chen Z."/>
            <person name="Ding L."/>
            <person name="Gujja S."/>
            <person name="Magrini V."/>
            <person name="Misas E."/>
            <person name="Mitreva M."/>
            <person name="Priest M."/>
            <person name="Saif S."/>
            <person name="Whiston E.A."/>
            <person name="Young S."/>
            <person name="Zeng Q."/>
            <person name="Goldman W.E."/>
            <person name="Mardis E.R."/>
            <person name="Taylor J.W."/>
            <person name="McEwen J.G."/>
            <person name="Clay O.K."/>
            <person name="Klein B.S."/>
            <person name="Cuomo C.A."/>
        </authorList>
    </citation>
    <scope>NUCLEOTIDE SEQUENCE [LARGE SCALE GENOMIC DNA]</scope>
    <source>
        <strain evidence="9">UAMH 3008</strain>
    </source>
</reference>
<feature type="transmembrane region" description="Helical" evidence="6">
    <location>
        <begin position="113"/>
        <end position="132"/>
    </location>
</feature>
<sequence length="495" mass="54948">MTSVLSQTEKPSHEQGQVQNHVVSIVDNDPIDLEKEKKLLRKIDLHLLLPLWVIFMFGFLDRINLGNVAVLGIMEELQLRGNDFNIALQVFFVPYILLDIPSNIVLKNFSPSTWISLLTFFWGISCMCQGFVTNNSGLIACRFFIGVFEAGYVPGCAYLMAMFYKRHEFQKRFSTFWVAGLVAGAFGGLLAYALNHLQGRGGYSGWRWIFIIEGLISIVLAIPAKLLIADWPDQAKFLTQEDKALLHKRNAADVGGFARMDRLDSKAWKRILLDWKIIVGSMIYIGITVSGYATALFIPSIVNSLGYNGIDSQIQSIPVWVVAAVVTMIVSYFTDRFKHRYGFVIFGVAFASIGYIILLCQGPLDGGLKVGVRYMAVFFVTSGCYVVQPVTIVWLANNLGGHYKRAVGLAIQVGIGNIGGIIASNVFVRSQGPRYFVGYGVSLGMMIFCGVMSTIFAIGLARENRIREAGGRDDRLGSGELENMGDDDPRFRFSL</sequence>
<dbReference type="SUPFAM" id="SSF103473">
    <property type="entry name" value="MFS general substrate transporter"/>
    <property type="match status" value="1"/>
</dbReference>
<keyword evidence="3 6" id="KW-0812">Transmembrane</keyword>
<feature type="transmembrane region" description="Helical" evidence="6">
    <location>
        <begin position="176"/>
        <end position="194"/>
    </location>
</feature>
<dbReference type="InterPro" id="IPR011701">
    <property type="entry name" value="MFS"/>
</dbReference>
<dbReference type="VEuPathDB" id="FungiDB:EMCG_01914"/>
<feature type="transmembrane region" description="Helical" evidence="6">
    <location>
        <begin position="86"/>
        <end position="106"/>
    </location>
</feature>
<evidence type="ECO:0000259" key="7">
    <source>
        <dbReference type="PROSITE" id="PS50850"/>
    </source>
</evidence>
<evidence type="ECO:0000256" key="5">
    <source>
        <dbReference type="ARBA" id="ARBA00023136"/>
    </source>
</evidence>
<keyword evidence="2" id="KW-0813">Transport</keyword>
<dbReference type="PROSITE" id="PS00387">
    <property type="entry name" value="PPASE"/>
    <property type="match status" value="1"/>
</dbReference>
<dbReference type="PROSITE" id="PS50850">
    <property type="entry name" value="MFS"/>
    <property type="match status" value="1"/>
</dbReference>
<dbReference type="Gene3D" id="1.20.1250.20">
    <property type="entry name" value="MFS general substrate transporter like domains"/>
    <property type="match status" value="1"/>
</dbReference>
<dbReference type="PANTHER" id="PTHR43791:SF52">
    <property type="entry name" value="TRANSPORTER, PUTATIVE (AFU_ORTHOLOGUE AFUA_1G11820)-RELATED"/>
    <property type="match status" value="1"/>
</dbReference>
<organism evidence="8 9">
    <name type="scientific">[Emmonsia] crescens</name>
    <dbReference type="NCBI Taxonomy" id="73230"/>
    <lineage>
        <taxon>Eukaryota</taxon>
        <taxon>Fungi</taxon>
        <taxon>Dikarya</taxon>
        <taxon>Ascomycota</taxon>
        <taxon>Pezizomycotina</taxon>
        <taxon>Eurotiomycetes</taxon>
        <taxon>Eurotiomycetidae</taxon>
        <taxon>Onygenales</taxon>
        <taxon>Ajellomycetaceae</taxon>
        <taxon>Emergomyces</taxon>
    </lineage>
</organism>
<dbReference type="PANTHER" id="PTHR43791">
    <property type="entry name" value="PERMEASE-RELATED"/>
    <property type="match status" value="1"/>
</dbReference>
<dbReference type="AlphaFoldDB" id="A0A0G2I0Z3"/>
<dbReference type="EMBL" id="LCZI01000922">
    <property type="protein sequence ID" value="KKZ63810.1"/>
    <property type="molecule type" value="Genomic_DNA"/>
</dbReference>
<dbReference type="InterPro" id="IPR020846">
    <property type="entry name" value="MFS_dom"/>
</dbReference>
<dbReference type="GO" id="GO:0016020">
    <property type="term" value="C:membrane"/>
    <property type="evidence" value="ECO:0007669"/>
    <property type="project" value="UniProtKB-SubCell"/>
</dbReference>
<proteinExistence type="predicted"/>
<dbReference type="OrthoDB" id="19923at2759"/>
<name>A0A0G2I0Z3_9EURO</name>
<comment type="subcellular location">
    <subcellularLocation>
        <location evidence="1">Membrane</location>
        <topology evidence="1">Multi-pass membrane protein</topology>
    </subcellularLocation>
</comment>